<dbReference type="PANTHER" id="PTHR45730">
    <property type="entry name" value="ZINC FINGER PROTEIN JAGGED"/>
    <property type="match status" value="1"/>
</dbReference>
<dbReference type="Proteomes" id="UP000017836">
    <property type="component" value="Unassembled WGS sequence"/>
</dbReference>
<dbReference type="HOGENOM" id="CLU_1201268_0_0_1"/>
<dbReference type="InterPro" id="IPR045320">
    <property type="entry name" value="JAGGED/SL1-like"/>
</dbReference>
<dbReference type="PANTHER" id="PTHR45730:SF108">
    <property type="entry name" value="PROTEIN LATE FLOWERING"/>
    <property type="match status" value="1"/>
</dbReference>
<evidence type="ECO:0000259" key="3">
    <source>
        <dbReference type="PROSITE" id="PS50157"/>
    </source>
</evidence>
<feature type="domain" description="C2H2-type" evidence="3">
    <location>
        <begin position="83"/>
        <end position="110"/>
    </location>
</feature>
<accession>W1PU32</accession>
<dbReference type="PROSITE" id="PS00028">
    <property type="entry name" value="ZINC_FINGER_C2H2_1"/>
    <property type="match status" value="1"/>
</dbReference>
<dbReference type="InterPro" id="IPR013087">
    <property type="entry name" value="Znf_C2H2_type"/>
</dbReference>
<keyword evidence="1" id="KW-0479">Metal-binding</keyword>
<organism evidence="4 5">
    <name type="scientific">Amborella trichopoda</name>
    <dbReference type="NCBI Taxonomy" id="13333"/>
    <lineage>
        <taxon>Eukaryota</taxon>
        <taxon>Viridiplantae</taxon>
        <taxon>Streptophyta</taxon>
        <taxon>Embryophyta</taxon>
        <taxon>Tracheophyta</taxon>
        <taxon>Spermatophyta</taxon>
        <taxon>Magnoliopsida</taxon>
        <taxon>Amborellales</taxon>
        <taxon>Amborellaceae</taxon>
        <taxon>Amborella</taxon>
    </lineage>
</organism>
<dbReference type="eggNOG" id="ENOG502SZPM">
    <property type="taxonomic scope" value="Eukaryota"/>
</dbReference>
<proteinExistence type="predicted"/>
<name>W1PU32_AMBTC</name>
<protein>
    <recommendedName>
        <fullName evidence="3">C2H2-type domain-containing protein</fullName>
    </recommendedName>
</protein>
<dbReference type="PROSITE" id="PS50157">
    <property type="entry name" value="ZINC_FINGER_C2H2_2"/>
    <property type="match status" value="1"/>
</dbReference>
<evidence type="ECO:0000256" key="1">
    <source>
        <dbReference type="PROSITE-ProRule" id="PRU00042"/>
    </source>
</evidence>
<dbReference type="AlphaFoldDB" id="W1PU32"/>
<feature type="region of interest" description="Disordered" evidence="2">
    <location>
        <begin position="1"/>
        <end position="26"/>
    </location>
</feature>
<evidence type="ECO:0000313" key="5">
    <source>
        <dbReference type="Proteomes" id="UP000017836"/>
    </source>
</evidence>
<dbReference type="InterPro" id="IPR036236">
    <property type="entry name" value="Znf_C2H2_sf"/>
</dbReference>
<dbReference type="Pfam" id="PF13912">
    <property type="entry name" value="zf-C2H2_6"/>
    <property type="match status" value="1"/>
</dbReference>
<dbReference type="GO" id="GO:0003700">
    <property type="term" value="F:DNA-binding transcription factor activity"/>
    <property type="evidence" value="ECO:0007669"/>
    <property type="project" value="InterPro"/>
</dbReference>
<keyword evidence="5" id="KW-1185">Reference proteome</keyword>
<dbReference type="Gene3D" id="3.30.160.60">
    <property type="entry name" value="Classic Zinc Finger"/>
    <property type="match status" value="1"/>
</dbReference>
<evidence type="ECO:0000256" key="2">
    <source>
        <dbReference type="SAM" id="MobiDB-lite"/>
    </source>
</evidence>
<feature type="compositionally biased region" description="Polar residues" evidence="2">
    <location>
        <begin position="8"/>
        <end position="21"/>
    </location>
</feature>
<gene>
    <name evidence="4" type="ORF">AMTR_s00022p00165870</name>
</gene>
<dbReference type="Gramene" id="ERN11573">
    <property type="protein sequence ID" value="ERN11573"/>
    <property type="gene ID" value="AMTR_s00022p00165870"/>
</dbReference>
<dbReference type="EMBL" id="KI392687">
    <property type="protein sequence ID" value="ERN11573.1"/>
    <property type="molecule type" value="Genomic_DNA"/>
</dbReference>
<evidence type="ECO:0000313" key="4">
    <source>
        <dbReference type="EMBL" id="ERN11573.1"/>
    </source>
</evidence>
<reference evidence="5" key="1">
    <citation type="journal article" date="2013" name="Science">
        <title>The Amborella genome and the evolution of flowering plants.</title>
        <authorList>
            <consortium name="Amborella Genome Project"/>
        </authorList>
    </citation>
    <scope>NUCLEOTIDE SEQUENCE [LARGE SCALE GENOMIC DNA]</scope>
</reference>
<keyword evidence="1" id="KW-0862">Zinc</keyword>
<dbReference type="GO" id="GO:0008270">
    <property type="term" value="F:zinc ion binding"/>
    <property type="evidence" value="ECO:0007669"/>
    <property type="project" value="UniProtKB-KW"/>
</dbReference>
<keyword evidence="1" id="KW-0863">Zinc-finger</keyword>
<sequence>MESENADISDSHSITTPHNPNQEPPRLELQCLVTANPVRKSKPKPTNTTHIPEWLKPYMLHSISSSRDAAKRYATTSDPENPYPCLYCKQRFPSTQALGGHQTAHRNGRVVTRKAIKASSNVRQKLQVRRKLQSLAPKPPHSSSLQANVYPNLHARLEQWPQSKYDQMMLATQSYNFRNGGGVPSLPLMPSMFHTMGNNGQAMNMAVSLGQVKGQEMMDLNLKLVRTEEPIDLTLHL</sequence>
<dbReference type="SUPFAM" id="SSF57667">
    <property type="entry name" value="beta-beta-alpha zinc fingers"/>
    <property type="match status" value="1"/>
</dbReference>